<dbReference type="OrthoDB" id="9816041at2"/>
<dbReference type="Gene3D" id="1.20.1720.10">
    <property type="entry name" value="Multidrug resistance protein D"/>
    <property type="match status" value="1"/>
</dbReference>
<comment type="subcellular location">
    <subcellularLocation>
        <location evidence="1">Cell membrane</location>
        <topology evidence="1">Multi-pass membrane protein</topology>
    </subcellularLocation>
</comment>
<keyword evidence="3" id="KW-1003">Cell membrane</keyword>
<dbReference type="AlphaFoldDB" id="A0A429ZM36"/>
<evidence type="ECO:0000256" key="1">
    <source>
        <dbReference type="ARBA" id="ARBA00004651"/>
    </source>
</evidence>
<feature type="transmembrane region" description="Helical" evidence="7">
    <location>
        <begin position="224"/>
        <end position="246"/>
    </location>
</feature>
<evidence type="ECO:0000256" key="5">
    <source>
        <dbReference type="ARBA" id="ARBA00022989"/>
    </source>
</evidence>
<feature type="transmembrane region" description="Helical" evidence="7">
    <location>
        <begin position="331"/>
        <end position="350"/>
    </location>
</feature>
<feature type="transmembrane region" description="Helical" evidence="7">
    <location>
        <begin position="198"/>
        <end position="218"/>
    </location>
</feature>
<dbReference type="InterPro" id="IPR011701">
    <property type="entry name" value="MFS"/>
</dbReference>
<dbReference type="RefSeq" id="WP_126780443.1">
    <property type="nucleotide sequence ID" value="NZ_NGJU01000013.1"/>
</dbReference>
<keyword evidence="5 7" id="KW-1133">Transmembrane helix</keyword>
<dbReference type="PROSITE" id="PS50850">
    <property type="entry name" value="MFS"/>
    <property type="match status" value="1"/>
</dbReference>
<comment type="caution">
    <text evidence="9">The sequence shown here is derived from an EMBL/GenBank/DDBJ whole genome shotgun (WGS) entry which is preliminary data.</text>
</comment>
<feature type="transmembrane region" description="Helical" evidence="7">
    <location>
        <begin position="439"/>
        <end position="461"/>
    </location>
</feature>
<feature type="domain" description="Major facilitator superfamily (MFS) profile" evidence="8">
    <location>
        <begin position="13"/>
        <end position="466"/>
    </location>
</feature>
<feature type="transmembrane region" description="Helical" evidence="7">
    <location>
        <begin position="303"/>
        <end position="324"/>
    </location>
</feature>
<dbReference type="CDD" id="cd17503">
    <property type="entry name" value="MFS_LmrB_MDR_like"/>
    <property type="match status" value="1"/>
</dbReference>
<dbReference type="GO" id="GO:0022857">
    <property type="term" value="F:transmembrane transporter activity"/>
    <property type="evidence" value="ECO:0007669"/>
    <property type="project" value="InterPro"/>
</dbReference>
<protein>
    <submittedName>
        <fullName evidence="9">MFS transporter</fullName>
    </submittedName>
</protein>
<dbReference type="GO" id="GO:0005886">
    <property type="term" value="C:plasma membrane"/>
    <property type="evidence" value="ECO:0007669"/>
    <property type="project" value="UniProtKB-SubCell"/>
</dbReference>
<dbReference type="PRINTS" id="PR01036">
    <property type="entry name" value="TCRTETB"/>
</dbReference>
<feature type="transmembrane region" description="Helical" evidence="7">
    <location>
        <begin position="104"/>
        <end position="125"/>
    </location>
</feature>
<keyword evidence="10" id="KW-1185">Reference proteome</keyword>
<keyword evidence="2" id="KW-0813">Transport</keyword>
<keyword evidence="4 7" id="KW-0812">Transmembrane</keyword>
<evidence type="ECO:0000313" key="9">
    <source>
        <dbReference type="EMBL" id="RST94751.1"/>
    </source>
</evidence>
<evidence type="ECO:0000256" key="7">
    <source>
        <dbReference type="SAM" id="Phobius"/>
    </source>
</evidence>
<dbReference type="Pfam" id="PF07690">
    <property type="entry name" value="MFS_1"/>
    <property type="match status" value="1"/>
</dbReference>
<keyword evidence="6 7" id="KW-0472">Membrane</keyword>
<evidence type="ECO:0000259" key="8">
    <source>
        <dbReference type="PROSITE" id="PS50850"/>
    </source>
</evidence>
<evidence type="ECO:0000313" key="10">
    <source>
        <dbReference type="Proteomes" id="UP000287239"/>
    </source>
</evidence>
<proteinExistence type="predicted"/>
<evidence type="ECO:0000256" key="6">
    <source>
        <dbReference type="ARBA" id="ARBA00023136"/>
    </source>
</evidence>
<feature type="transmembrane region" description="Helical" evidence="7">
    <location>
        <begin position="398"/>
        <end position="419"/>
    </location>
</feature>
<dbReference type="Gene3D" id="1.20.1250.20">
    <property type="entry name" value="MFS general substrate transporter like domains"/>
    <property type="match status" value="1"/>
</dbReference>
<sequence length="478" mass="51200">MTKSRIAKSDLTILVILLFGTFLSFLNQTLMNVALPSIMRDFDITAGQGQWLSNGYMLISGVMIPATAFLIDRFKTRHLYLVSMIVFTVGTLIASVSINYPMLIVGRMVQALGAGPISPLMTVVVMNMFPIENRGKAMGFIGLAMNFAPAIGPTLSGWIVQSYSWRSIFYIVSPLAVINLVVAFFALKNIGQQSFPKFNFTGILLSTVGLGTLLLGFSNAGDKSWLTFDVAGYILVGLIVTGLFIYQQSATKIPMLNFAVFQSRLFTISTITNFVVIMGLYGGMILLPIFLQNVQGVSPMTSGMVLLPGALITAFMSPITGALYDRMGAKYLSLGGLLILAVGTFCFSFVQPATSLAYLASMQGIRSFGLALALMPLQTEALNSLPLELISHGSAMYNTIRQIAGSIGTALLVTVMSVGTRNYLGANPTVSLDLATIHGIKIAYITAAVITLIAAGLCLLLTTPKKAIKESLSHLAEG</sequence>
<feature type="transmembrane region" description="Helical" evidence="7">
    <location>
        <begin position="137"/>
        <end position="161"/>
    </location>
</feature>
<dbReference type="Proteomes" id="UP000287239">
    <property type="component" value="Unassembled WGS sequence"/>
</dbReference>
<feature type="transmembrane region" description="Helical" evidence="7">
    <location>
        <begin position="51"/>
        <end position="71"/>
    </location>
</feature>
<dbReference type="GeneID" id="98568589"/>
<dbReference type="PANTHER" id="PTHR42718:SF24">
    <property type="entry name" value="MAJOR FACILITATOR SUPERFAMILY (MFS) PROFILE DOMAIN-CONTAINING PROTEIN"/>
    <property type="match status" value="1"/>
</dbReference>
<accession>A0A429ZM36</accession>
<dbReference type="InterPro" id="IPR036259">
    <property type="entry name" value="MFS_trans_sf"/>
</dbReference>
<feature type="transmembrane region" description="Helical" evidence="7">
    <location>
        <begin position="167"/>
        <end position="186"/>
    </location>
</feature>
<evidence type="ECO:0000256" key="2">
    <source>
        <dbReference type="ARBA" id="ARBA00022448"/>
    </source>
</evidence>
<dbReference type="SUPFAM" id="SSF103473">
    <property type="entry name" value="MFS general substrate transporter"/>
    <property type="match status" value="1"/>
</dbReference>
<organism evidence="9 10">
    <name type="scientific">Vagococcus salmoninarum</name>
    <dbReference type="NCBI Taxonomy" id="2739"/>
    <lineage>
        <taxon>Bacteria</taxon>
        <taxon>Bacillati</taxon>
        <taxon>Bacillota</taxon>
        <taxon>Bacilli</taxon>
        <taxon>Lactobacillales</taxon>
        <taxon>Enterococcaceae</taxon>
        <taxon>Vagococcus</taxon>
    </lineage>
</organism>
<evidence type="ECO:0000256" key="3">
    <source>
        <dbReference type="ARBA" id="ARBA00022475"/>
    </source>
</evidence>
<gene>
    <name evidence="9" type="ORF">CBF35_09415</name>
</gene>
<dbReference type="PANTHER" id="PTHR42718">
    <property type="entry name" value="MAJOR FACILITATOR SUPERFAMILY MULTIDRUG TRANSPORTER MFSC"/>
    <property type="match status" value="1"/>
</dbReference>
<name>A0A429ZM36_9ENTE</name>
<reference evidence="9 10" key="1">
    <citation type="submission" date="2017-05" db="EMBL/GenBank/DDBJ databases">
        <title>Vagococcus spp. assemblies.</title>
        <authorList>
            <person name="Gulvik C.A."/>
        </authorList>
    </citation>
    <scope>NUCLEOTIDE SEQUENCE [LARGE SCALE GENOMIC DNA]</scope>
    <source>
        <strain evidence="9 10">NCFB 2777</strain>
    </source>
</reference>
<feature type="transmembrane region" description="Helical" evidence="7">
    <location>
        <begin position="266"/>
        <end position="291"/>
    </location>
</feature>
<dbReference type="InterPro" id="IPR020846">
    <property type="entry name" value="MFS_dom"/>
</dbReference>
<dbReference type="NCBIfam" id="TIGR00711">
    <property type="entry name" value="efflux_EmrB"/>
    <property type="match status" value="1"/>
</dbReference>
<dbReference type="InterPro" id="IPR004638">
    <property type="entry name" value="EmrB-like"/>
</dbReference>
<feature type="transmembrane region" description="Helical" evidence="7">
    <location>
        <begin position="78"/>
        <end position="98"/>
    </location>
</feature>
<dbReference type="EMBL" id="NGJU01000013">
    <property type="protein sequence ID" value="RST94751.1"/>
    <property type="molecule type" value="Genomic_DNA"/>
</dbReference>
<evidence type="ECO:0000256" key="4">
    <source>
        <dbReference type="ARBA" id="ARBA00022692"/>
    </source>
</evidence>
<feature type="transmembrane region" description="Helical" evidence="7">
    <location>
        <begin position="12"/>
        <end position="31"/>
    </location>
</feature>